<evidence type="ECO:0000313" key="2">
    <source>
        <dbReference type="EMBL" id="MFM9651841.1"/>
    </source>
</evidence>
<dbReference type="Proteomes" id="UP001631993">
    <property type="component" value="Unassembled WGS sequence"/>
</dbReference>
<gene>
    <name evidence="2" type="ORF">ACKI1S_37600</name>
</gene>
<accession>A0ABW9ITQ3</accession>
<protein>
    <submittedName>
        <fullName evidence="2">Uncharacterized protein</fullName>
    </submittedName>
</protein>
<evidence type="ECO:0000313" key="3">
    <source>
        <dbReference type="Proteomes" id="UP001631993"/>
    </source>
</evidence>
<proteinExistence type="predicted"/>
<name>A0ABW9ITQ3_STRGJ</name>
<keyword evidence="1" id="KW-0472">Membrane</keyword>
<keyword evidence="3" id="KW-1185">Reference proteome</keyword>
<comment type="caution">
    <text evidence="2">The sequence shown here is derived from an EMBL/GenBank/DDBJ whole genome shotgun (WGS) entry which is preliminary data.</text>
</comment>
<dbReference type="RefSeq" id="WP_365281001.1">
    <property type="nucleotide sequence ID" value="NZ_JBJVMW010000027.1"/>
</dbReference>
<organism evidence="2 3">
    <name type="scientific">Streptomyces galilaeus</name>
    <dbReference type="NCBI Taxonomy" id="33899"/>
    <lineage>
        <taxon>Bacteria</taxon>
        <taxon>Bacillati</taxon>
        <taxon>Actinomycetota</taxon>
        <taxon>Actinomycetes</taxon>
        <taxon>Kitasatosporales</taxon>
        <taxon>Streptomycetaceae</taxon>
        <taxon>Streptomyces</taxon>
    </lineage>
</organism>
<feature type="transmembrane region" description="Helical" evidence="1">
    <location>
        <begin position="6"/>
        <end position="24"/>
    </location>
</feature>
<evidence type="ECO:0000256" key="1">
    <source>
        <dbReference type="SAM" id="Phobius"/>
    </source>
</evidence>
<keyword evidence="1" id="KW-0812">Transmembrane</keyword>
<keyword evidence="1" id="KW-1133">Transmembrane helix</keyword>
<reference evidence="2 3" key="1">
    <citation type="submission" date="2024-12" db="EMBL/GenBank/DDBJ databases">
        <title>Forecasting of Potato common scab and diversities of Pathogenic streptomyces spp. in china.</title>
        <authorList>
            <person name="Handique U."/>
            <person name="Wu J."/>
        </authorList>
    </citation>
    <scope>NUCLEOTIDE SEQUENCE [LARGE SCALE GENOMIC DNA]</scope>
    <source>
        <strain evidence="2 3">ZRIMU1585</strain>
    </source>
</reference>
<dbReference type="EMBL" id="JBJVNE010000023">
    <property type="protein sequence ID" value="MFM9651841.1"/>
    <property type="molecule type" value="Genomic_DNA"/>
</dbReference>
<sequence>MTWSYWAGAGGVSLPVLVLLFFAMRRAKGGTPTPPPTDASLA</sequence>